<dbReference type="GO" id="GO:0048578">
    <property type="term" value="P:positive regulation of long-day photoperiodism, flowering"/>
    <property type="evidence" value="ECO:0007669"/>
    <property type="project" value="EnsemblPlants"/>
</dbReference>
<name>A0A2C9UG58_MANES</name>
<comment type="subcellular location">
    <subcellularLocation>
        <location evidence="1">Nucleus</location>
    </subcellularLocation>
</comment>
<evidence type="ECO:0000256" key="2">
    <source>
        <dbReference type="ARBA" id="ARBA00023242"/>
    </source>
</evidence>
<dbReference type="Gramene" id="Manes.15G150900.1.v8.1">
    <property type="protein sequence ID" value="Manes.15G150900.1.v8.1.CDS"/>
    <property type="gene ID" value="Manes.15G150900.v8.1"/>
</dbReference>
<protein>
    <recommendedName>
        <fullName evidence="5">RRM domain-containing protein</fullName>
    </recommendedName>
</protein>
<keyword evidence="7" id="KW-1185">Reference proteome</keyword>
<dbReference type="GO" id="GO:0031440">
    <property type="term" value="P:regulation of mRNA 3'-end processing"/>
    <property type="evidence" value="ECO:0007669"/>
    <property type="project" value="EnsemblPlants"/>
</dbReference>
<dbReference type="GO" id="GO:0048576">
    <property type="term" value="P:positive regulation of short-day photoperiodism, flowering"/>
    <property type="evidence" value="ECO:0007669"/>
    <property type="project" value="EnsemblPlants"/>
</dbReference>
<dbReference type="SUPFAM" id="SSF54928">
    <property type="entry name" value="RNA-binding domain, RBD"/>
    <property type="match status" value="2"/>
</dbReference>
<reference evidence="7" key="1">
    <citation type="journal article" date="2016" name="Nat. Biotechnol.">
        <title>Sequencing wild and cultivated cassava and related species reveals extensive interspecific hybridization and genetic diversity.</title>
        <authorList>
            <person name="Bredeson J.V."/>
            <person name="Lyons J.B."/>
            <person name="Prochnik S.E."/>
            <person name="Wu G.A."/>
            <person name="Ha C.M."/>
            <person name="Edsinger-Gonzales E."/>
            <person name="Grimwood J."/>
            <person name="Schmutz J."/>
            <person name="Rabbi I.Y."/>
            <person name="Egesi C."/>
            <person name="Nauluvula P."/>
            <person name="Lebot V."/>
            <person name="Ndunguru J."/>
            <person name="Mkamilo G."/>
            <person name="Bart R.S."/>
            <person name="Setter T.L."/>
            <person name="Gleadow R.M."/>
            <person name="Kulakow P."/>
            <person name="Ferguson M.E."/>
            <person name="Rounsley S."/>
            <person name="Rokhsar D.S."/>
        </authorList>
    </citation>
    <scope>NUCLEOTIDE SEQUENCE [LARGE SCALE GENOMIC DNA]</scope>
    <source>
        <strain evidence="7">cv. AM560-2</strain>
    </source>
</reference>
<dbReference type="Gene3D" id="3.30.70.330">
    <property type="match status" value="2"/>
</dbReference>
<dbReference type="STRING" id="3983.A0A2C9UG58"/>
<dbReference type="FunFam" id="3.30.70.330:FF:000051">
    <property type="entry name" value="Heterogeneous nuclear ribonucleoprotein 1"/>
    <property type="match status" value="1"/>
</dbReference>
<dbReference type="FunFam" id="3.30.70.330:FF:000469">
    <property type="entry name" value="Heterogeneous nuclear ribonucleoprotein 1"/>
    <property type="match status" value="1"/>
</dbReference>
<keyword evidence="2" id="KW-0539">Nucleus</keyword>
<dbReference type="PANTHER" id="PTHR48033:SF5">
    <property type="entry name" value="RRM DOMAIN-CONTAINING PROTEIN"/>
    <property type="match status" value="1"/>
</dbReference>
<evidence type="ECO:0000313" key="6">
    <source>
        <dbReference type="EMBL" id="OAY29515.1"/>
    </source>
</evidence>
<feature type="domain" description="RRM" evidence="5">
    <location>
        <begin position="34"/>
        <end position="110"/>
    </location>
</feature>
<dbReference type="InterPro" id="IPR035979">
    <property type="entry name" value="RBD_domain_sf"/>
</dbReference>
<gene>
    <name evidence="6" type="ORF">MANES_15G150900v8</name>
</gene>
<dbReference type="SMART" id="SM00360">
    <property type="entry name" value="RRM"/>
    <property type="match status" value="2"/>
</dbReference>
<dbReference type="GO" id="GO:0097157">
    <property type="term" value="F:pre-mRNA intronic binding"/>
    <property type="evidence" value="ECO:0007669"/>
    <property type="project" value="EnsemblPlants"/>
</dbReference>
<keyword evidence="3" id="KW-0694">RNA-binding</keyword>
<evidence type="ECO:0000259" key="5">
    <source>
        <dbReference type="PROSITE" id="PS50102"/>
    </source>
</evidence>
<feature type="compositionally biased region" description="Basic and acidic residues" evidence="4">
    <location>
        <begin position="13"/>
        <end position="23"/>
    </location>
</feature>
<evidence type="ECO:0000256" key="1">
    <source>
        <dbReference type="ARBA" id="ARBA00004123"/>
    </source>
</evidence>
<sequence>MDPQDQDAITGGEADHNADEIKSQSHTGDGASPGKIFIGGLARETTSAQFVKHFGKYGEITDSVIMKDRKTGQPRGFGFVTYADPSVVDQVIQDVHIINGKQVEIKRTIPKGAIGSKDFKTKKIFVGGIPAAVTEDEFKEFFAQYGEVIEHQIMRDHSTNRSRGFGFITFDSEQSVDDLLAKGNKLELAGSQVEIKKAEPKKANPPPPPSKRYNDSRPGFGGGYGDGYDGYGGSSFGGGAYRSGGVYGGRASAYSEYNGGEFGGYGGYGGGGIGAYRGDPSYGYSGRYGGGFTRGYDLRGGYGGPGEGYGGYGSGIGGGGGYGSGGSSSGGGSGMGYGGGSYDTGLGGGYGGSSGGSFYGSRGGYGGAGGSRYHPYGR</sequence>
<evidence type="ECO:0000256" key="4">
    <source>
        <dbReference type="SAM" id="MobiDB-lite"/>
    </source>
</evidence>
<dbReference type="GO" id="GO:0003730">
    <property type="term" value="F:mRNA 3'-UTR binding"/>
    <property type="evidence" value="ECO:0007669"/>
    <property type="project" value="EnsemblPlants"/>
</dbReference>
<comment type="caution">
    <text evidence="6">The sequence shown here is derived from an EMBL/GenBank/DDBJ whole genome shotgun (WGS) entry which is preliminary data.</text>
</comment>
<dbReference type="PROSITE" id="PS50102">
    <property type="entry name" value="RRM"/>
    <property type="match status" value="2"/>
</dbReference>
<evidence type="ECO:0000313" key="7">
    <source>
        <dbReference type="Proteomes" id="UP000091857"/>
    </source>
</evidence>
<dbReference type="EMBL" id="CM004401">
    <property type="protein sequence ID" value="OAY29515.1"/>
    <property type="molecule type" value="Genomic_DNA"/>
</dbReference>
<dbReference type="GO" id="GO:0005634">
    <property type="term" value="C:nucleus"/>
    <property type="evidence" value="ECO:0007669"/>
    <property type="project" value="UniProtKB-SubCell"/>
</dbReference>
<evidence type="ECO:0000256" key="3">
    <source>
        <dbReference type="PROSITE-ProRule" id="PRU00176"/>
    </source>
</evidence>
<accession>A0A2C9UG58</accession>
<dbReference type="PANTHER" id="PTHR48033">
    <property type="entry name" value="RNA-BINDING (RRM/RBD/RNP MOTIFS) FAMILY PROTEIN"/>
    <property type="match status" value="1"/>
</dbReference>
<dbReference type="InterPro" id="IPR012677">
    <property type="entry name" value="Nucleotide-bd_a/b_plait_sf"/>
</dbReference>
<proteinExistence type="predicted"/>
<dbReference type="Pfam" id="PF00076">
    <property type="entry name" value="RRM_1"/>
    <property type="match status" value="2"/>
</dbReference>
<feature type="region of interest" description="Disordered" evidence="4">
    <location>
        <begin position="1"/>
        <end position="35"/>
    </location>
</feature>
<feature type="region of interest" description="Disordered" evidence="4">
    <location>
        <begin position="193"/>
        <end position="219"/>
    </location>
</feature>
<dbReference type="OMA" id="PRVMESQ"/>
<dbReference type="AlphaFoldDB" id="A0A2C9UG58"/>
<organism evidence="6 7">
    <name type="scientific">Manihot esculenta</name>
    <name type="common">Cassava</name>
    <name type="synonym">Jatropha manihot</name>
    <dbReference type="NCBI Taxonomy" id="3983"/>
    <lineage>
        <taxon>Eukaryota</taxon>
        <taxon>Viridiplantae</taxon>
        <taxon>Streptophyta</taxon>
        <taxon>Embryophyta</taxon>
        <taxon>Tracheophyta</taxon>
        <taxon>Spermatophyta</taxon>
        <taxon>Magnoliopsida</taxon>
        <taxon>eudicotyledons</taxon>
        <taxon>Gunneridae</taxon>
        <taxon>Pentapetalae</taxon>
        <taxon>rosids</taxon>
        <taxon>fabids</taxon>
        <taxon>Malpighiales</taxon>
        <taxon>Euphorbiaceae</taxon>
        <taxon>Crotonoideae</taxon>
        <taxon>Manihoteae</taxon>
        <taxon>Manihot</taxon>
    </lineage>
</organism>
<feature type="domain" description="RRM" evidence="5">
    <location>
        <begin position="122"/>
        <end position="200"/>
    </location>
</feature>
<dbReference type="InterPro" id="IPR000504">
    <property type="entry name" value="RRM_dom"/>
</dbReference>
<dbReference type="OrthoDB" id="1875751at2759"/>
<dbReference type="Proteomes" id="UP000091857">
    <property type="component" value="Chromosome 15"/>
</dbReference>